<dbReference type="GO" id="GO:0043065">
    <property type="term" value="P:positive regulation of apoptotic process"/>
    <property type="evidence" value="ECO:0007669"/>
    <property type="project" value="Ensembl"/>
</dbReference>
<evidence type="ECO:0000256" key="9">
    <source>
        <dbReference type="ARBA" id="ARBA00022989"/>
    </source>
</evidence>
<dbReference type="InterPro" id="IPR040216">
    <property type="entry name" value="CTLA4/CD28"/>
</dbReference>
<dbReference type="InterPro" id="IPR013783">
    <property type="entry name" value="Ig-like_fold"/>
</dbReference>
<evidence type="ECO:0000256" key="1">
    <source>
        <dbReference type="ARBA" id="ARBA00002230"/>
    </source>
</evidence>
<accession>K7FA87</accession>
<evidence type="ECO:0000313" key="18">
    <source>
        <dbReference type="Ensembl" id="ENSPSIP00000004947.1"/>
    </source>
</evidence>
<reference evidence="19" key="1">
    <citation type="submission" date="2011-10" db="EMBL/GenBank/DDBJ databases">
        <authorList>
            <consortium name="Soft-shell Turtle Genome Consortium"/>
        </authorList>
    </citation>
    <scope>NUCLEOTIDE SEQUENCE [LARGE SCALE GENOMIC DNA]</scope>
    <source>
        <strain evidence="19">Daiwa-1</strain>
    </source>
</reference>
<dbReference type="Gene3D" id="2.60.40.10">
    <property type="entry name" value="Immunoglobulins"/>
    <property type="match status" value="1"/>
</dbReference>
<keyword evidence="11 16" id="KW-0472">Membrane</keyword>
<evidence type="ECO:0000313" key="19">
    <source>
        <dbReference type="Proteomes" id="UP000007267"/>
    </source>
</evidence>
<dbReference type="GO" id="GO:0006974">
    <property type="term" value="P:DNA damage response"/>
    <property type="evidence" value="ECO:0007669"/>
    <property type="project" value="Ensembl"/>
</dbReference>
<evidence type="ECO:0000256" key="15">
    <source>
        <dbReference type="ARBA" id="ARBA00032097"/>
    </source>
</evidence>
<dbReference type="GO" id="GO:0048471">
    <property type="term" value="C:perinuclear region of cytoplasm"/>
    <property type="evidence" value="ECO:0007669"/>
    <property type="project" value="Ensembl"/>
</dbReference>
<comment type="subcellular location">
    <subcellularLocation>
        <location evidence="2">Cell membrane</location>
        <topology evidence="2">Single-pass type I membrane protein</topology>
    </subcellularLocation>
</comment>
<keyword evidence="14" id="KW-0393">Immunoglobulin domain</keyword>
<keyword evidence="7" id="KW-0732">Signal</keyword>
<reference evidence="18" key="3">
    <citation type="submission" date="2025-08" db="UniProtKB">
        <authorList>
            <consortium name="Ensembl"/>
        </authorList>
    </citation>
    <scope>IDENTIFICATION</scope>
</reference>
<dbReference type="AlphaFoldDB" id="K7FA87"/>
<evidence type="ECO:0000256" key="5">
    <source>
        <dbReference type="ARBA" id="ARBA00022553"/>
    </source>
</evidence>
<evidence type="ECO:0000259" key="17">
    <source>
        <dbReference type="SMART" id="SM00409"/>
    </source>
</evidence>
<proteinExistence type="predicted"/>
<dbReference type="GO" id="GO:0005794">
    <property type="term" value="C:Golgi apparatus"/>
    <property type="evidence" value="ECO:0007669"/>
    <property type="project" value="Ensembl"/>
</dbReference>
<dbReference type="GO" id="GO:0030889">
    <property type="term" value="P:negative regulation of B cell proliferation"/>
    <property type="evidence" value="ECO:0007669"/>
    <property type="project" value="Ensembl"/>
</dbReference>
<dbReference type="InterPro" id="IPR036179">
    <property type="entry name" value="Ig-like_dom_sf"/>
</dbReference>
<dbReference type="HOGENOM" id="CLU_085095_0_0_1"/>
<dbReference type="STRING" id="13735.ENSPSIP00000004947"/>
<evidence type="ECO:0000256" key="16">
    <source>
        <dbReference type="SAM" id="Phobius"/>
    </source>
</evidence>
<evidence type="ECO:0000256" key="13">
    <source>
        <dbReference type="ARBA" id="ARBA00023180"/>
    </source>
</evidence>
<dbReference type="GO" id="GO:0098636">
    <property type="term" value="C:protein complex involved in cell adhesion"/>
    <property type="evidence" value="ECO:0007669"/>
    <property type="project" value="Ensembl"/>
</dbReference>
<keyword evidence="13" id="KW-0325">Glycoprotein</keyword>
<feature type="transmembrane region" description="Helical" evidence="16">
    <location>
        <begin position="164"/>
        <end position="188"/>
    </location>
</feature>
<evidence type="ECO:0000256" key="10">
    <source>
        <dbReference type="ARBA" id="ARBA00023130"/>
    </source>
</evidence>
<dbReference type="GO" id="GO:0009897">
    <property type="term" value="C:external side of plasma membrane"/>
    <property type="evidence" value="ECO:0007669"/>
    <property type="project" value="Ensembl"/>
</dbReference>
<dbReference type="PANTHER" id="PTHR11494:SF8">
    <property type="entry name" value="CYTOTOXIC T-LYMPHOCYTE PROTEIN 4"/>
    <property type="match status" value="1"/>
</dbReference>
<dbReference type="EMBL" id="AGCU01026932">
    <property type="status" value="NOT_ANNOTATED_CDS"/>
    <property type="molecule type" value="Genomic_DNA"/>
</dbReference>
<dbReference type="PRINTS" id="PR01720">
    <property type="entry name" value="CTLANTIGEN4"/>
</dbReference>
<evidence type="ECO:0000256" key="3">
    <source>
        <dbReference type="ARBA" id="ARBA00016331"/>
    </source>
</evidence>
<dbReference type="Proteomes" id="UP000007267">
    <property type="component" value="Unassembled WGS sequence"/>
</dbReference>
<keyword evidence="9 16" id="KW-1133">Transmembrane helix</keyword>
<dbReference type="Ensembl" id="ENSPSIT00000004975.1">
    <property type="protein sequence ID" value="ENSPSIP00000004947.1"/>
    <property type="gene ID" value="ENSPSIG00000004610.1"/>
</dbReference>
<dbReference type="eggNOG" id="ENOG502RZVK">
    <property type="taxonomic scope" value="Eukaryota"/>
</dbReference>
<dbReference type="InterPro" id="IPR013106">
    <property type="entry name" value="Ig_V-set"/>
</dbReference>
<evidence type="ECO:0000256" key="4">
    <source>
        <dbReference type="ARBA" id="ARBA00022475"/>
    </source>
</evidence>
<sequence length="223" mass="24976">CVCLGSKLYIYTLNLCTSNTMHCNFSGKTEFIVCNSSAMEVTQPAVVLANRQGVARLVCGYKHIGNTQEIRVTLLKQTGHQYTEVCASTYTTEYKMFMADKIIPCQVSPSQNNVTLTLMGLQAADAGLYICKMERLFPPPYYMNTGKGTQLFVIDPEPCPDTDLYLWTLGATASGLFLYSILLTACVLSKAIRKRKYLTTGLYVKMNSEEEEKKVKPYHIVIR</sequence>
<keyword evidence="5" id="KW-0597">Phosphoprotein</keyword>
<dbReference type="GO" id="GO:0045334">
    <property type="term" value="C:clathrin-coated endocytic vesicle"/>
    <property type="evidence" value="ECO:0007669"/>
    <property type="project" value="Ensembl"/>
</dbReference>
<keyword evidence="10" id="KW-1064">Adaptive immunity</keyword>
<evidence type="ECO:0000256" key="7">
    <source>
        <dbReference type="ARBA" id="ARBA00022729"/>
    </source>
</evidence>
<evidence type="ECO:0000256" key="12">
    <source>
        <dbReference type="ARBA" id="ARBA00023157"/>
    </source>
</evidence>
<dbReference type="SUPFAM" id="SSF48726">
    <property type="entry name" value="Immunoglobulin"/>
    <property type="match status" value="1"/>
</dbReference>
<dbReference type="GO" id="GO:0002250">
    <property type="term" value="P:adaptive immune response"/>
    <property type="evidence" value="ECO:0007669"/>
    <property type="project" value="UniProtKB-KW"/>
</dbReference>
<evidence type="ECO:0000256" key="14">
    <source>
        <dbReference type="ARBA" id="ARBA00023319"/>
    </source>
</evidence>
<feature type="domain" description="Immunoglobulin" evidence="17">
    <location>
        <begin position="44"/>
        <end position="154"/>
    </location>
</feature>
<keyword evidence="19" id="KW-1185">Reference proteome</keyword>
<keyword evidence="4" id="KW-1003">Cell membrane</keyword>
<dbReference type="GeneTree" id="ENSGT00530000063873"/>
<organism evidence="18 19">
    <name type="scientific">Pelodiscus sinensis</name>
    <name type="common">Chinese softshell turtle</name>
    <name type="synonym">Trionyx sinensis</name>
    <dbReference type="NCBI Taxonomy" id="13735"/>
    <lineage>
        <taxon>Eukaryota</taxon>
        <taxon>Metazoa</taxon>
        <taxon>Chordata</taxon>
        <taxon>Craniata</taxon>
        <taxon>Vertebrata</taxon>
        <taxon>Euteleostomi</taxon>
        <taxon>Archelosauria</taxon>
        <taxon>Testudinata</taxon>
        <taxon>Testudines</taxon>
        <taxon>Cryptodira</taxon>
        <taxon>Trionychia</taxon>
        <taxon>Trionychidae</taxon>
        <taxon>Pelodiscus</taxon>
    </lineage>
</organism>
<dbReference type="OMA" id="QMVEVCA"/>
<evidence type="ECO:0000256" key="6">
    <source>
        <dbReference type="ARBA" id="ARBA00022692"/>
    </source>
</evidence>
<dbReference type="GO" id="GO:0050852">
    <property type="term" value="P:T cell receptor signaling pathway"/>
    <property type="evidence" value="ECO:0007669"/>
    <property type="project" value="TreeGrafter"/>
</dbReference>
<reference evidence="18" key="4">
    <citation type="submission" date="2025-09" db="UniProtKB">
        <authorList>
            <consortium name="Ensembl"/>
        </authorList>
    </citation>
    <scope>IDENTIFICATION</scope>
</reference>
<evidence type="ECO:0000256" key="2">
    <source>
        <dbReference type="ARBA" id="ARBA00004251"/>
    </source>
</evidence>
<protein>
    <recommendedName>
        <fullName evidence="3">Cytotoxic T-lymphocyte protein 4</fullName>
    </recommendedName>
    <alternativeName>
        <fullName evidence="15">Cytotoxic T-lymphocyte-associated antigen 4</fullName>
    </alternativeName>
</protein>
<dbReference type="PANTHER" id="PTHR11494">
    <property type="entry name" value="CYTOTOXIC T-LYMPHOCYTE PROTEIN"/>
    <property type="match status" value="1"/>
</dbReference>
<comment type="function">
    <text evidence="1">Inhibitory receptor acting as a major negative regulator of T-cell responses. The affinity of CTLA4 for its natural B7 family ligands, CD80 and CD86, is considerably stronger than the affinity of their cognate stimulatory coreceptor CD28.</text>
</comment>
<dbReference type="Pfam" id="PF07686">
    <property type="entry name" value="V-set"/>
    <property type="match status" value="1"/>
</dbReference>
<name>K7FA87_PELSI</name>
<keyword evidence="8" id="KW-0391">Immunity</keyword>
<dbReference type="SMART" id="SM00409">
    <property type="entry name" value="IG"/>
    <property type="match status" value="1"/>
</dbReference>
<evidence type="ECO:0000256" key="11">
    <source>
        <dbReference type="ARBA" id="ARBA00023136"/>
    </source>
</evidence>
<dbReference type="GO" id="GO:0045590">
    <property type="term" value="P:negative regulation of regulatory T cell differentiation"/>
    <property type="evidence" value="ECO:0007669"/>
    <property type="project" value="Ensembl"/>
</dbReference>
<dbReference type="EMBL" id="AGCU01026931">
    <property type="status" value="NOT_ANNOTATED_CDS"/>
    <property type="molecule type" value="Genomic_DNA"/>
</dbReference>
<dbReference type="InterPro" id="IPR003599">
    <property type="entry name" value="Ig_sub"/>
</dbReference>
<keyword evidence="12" id="KW-1015">Disulfide bond</keyword>
<gene>
    <name evidence="18" type="primary">CTLA4</name>
</gene>
<dbReference type="GO" id="GO:0050853">
    <property type="term" value="P:B cell receptor signaling pathway"/>
    <property type="evidence" value="ECO:0007669"/>
    <property type="project" value="Ensembl"/>
</dbReference>
<evidence type="ECO:0000256" key="8">
    <source>
        <dbReference type="ARBA" id="ARBA00022859"/>
    </source>
</evidence>
<reference evidence="19" key="2">
    <citation type="journal article" date="2013" name="Nat. Genet.">
        <title>The draft genomes of soft-shell turtle and green sea turtle yield insights into the development and evolution of the turtle-specific body plan.</title>
        <authorList>
            <person name="Wang Z."/>
            <person name="Pascual-Anaya J."/>
            <person name="Zadissa A."/>
            <person name="Li W."/>
            <person name="Niimura Y."/>
            <person name="Huang Z."/>
            <person name="Li C."/>
            <person name="White S."/>
            <person name="Xiong Z."/>
            <person name="Fang D."/>
            <person name="Wang B."/>
            <person name="Ming Y."/>
            <person name="Chen Y."/>
            <person name="Zheng Y."/>
            <person name="Kuraku S."/>
            <person name="Pignatelli M."/>
            <person name="Herrero J."/>
            <person name="Beal K."/>
            <person name="Nozawa M."/>
            <person name="Li Q."/>
            <person name="Wang J."/>
            <person name="Zhang H."/>
            <person name="Yu L."/>
            <person name="Shigenobu S."/>
            <person name="Wang J."/>
            <person name="Liu J."/>
            <person name="Flicek P."/>
            <person name="Searle S."/>
            <person name="Wang J."/>
            <person name="Kuratani S."/>
            <person name="Yin Y."/>
            <person name="Aken B."/>
            <person name="Zhang G."/>
            <person name="Irie N."/>
        </authorList>
    </citation>
    <scope>NUCLEOTIDE SEQUENCE [LARGE SCALE GENOMIC DNA]</scope>
    <source>
        <strain evidence="19">Daiwa-1</strain>
    </source>
</reference>
<keyword evidence="6 16" id="KW-0812">Transmembrane</keyword>
<dbReference type="InterPro" id="IPR008096">
    <property type="entry name" value="CTLA4"/>
</dbReference>
<dbReference type="GO" id="GO:0042129">
    <property type="term" value="P:regulation of T cell proliferation"/>
    <property type="evidence" value="ECO:0007669"/>
    <property type="project" value="InterPro"/>
</dbReference>